<protein>
    <submittedName>
        <fullName evidence="1">Uncharacterized protein</fullName>
    </submittedName>
</protein>
<proteinExistence type="predicted"/>
<sequence>MSHPYPLAMFNRRDTCVFIEGTFIMGVGYWTSKNIIYYSESGEILTDMEVLGAWCKGHSSGLQSLFQKKQLSVQKKYRS</sequence>
<evidence type="ECO:0000313" key="2">
    <source>
        <dbReference type="Proteomes" id="UP000007151"/>
    </source>
</evidence>
<dbReference type="InParanoid" id="A0A212F4J6"/>
<reference evidence="1 2" key="1">
    <citation type="journal article" date="2011" name="Cell">
        <title>The monarch butterfly genome yields insights into long-distance migration.</title>
        <authorList>
            <person name="Zhan S."/>
            <person name="Merlin C."/>
            <person name="Boore J.L."/>
            <person name="Reppert S.M."/>
        </authorList>
    </citation>
    <scope>NUCLEOTIDE SEQUENCE [LARGE SCALE GENOMIC DNA]</scope>
    <source>
        <strain evidence="1">F-2</strain>
    </source>
</reference>
<accession>A0A212F4J6</accession>
<dbReference type="Proteomes" id="UP000007151">
    <property type="component" value="Unassembled WGS sequence"/>
</dbReference>
<name>A0A212F4J6_DANPL</name>
<dbReference type="KEGG" id="dpl:KGM_208008"/>
<dbReference type="AlphaFoldDB" id="A0A212F4J6"/>
<dbReference type="EMBL" id="AGBW02010358">
    <property type="protein sequence ID" value="OWR48643.1"/>
    <property type="molecule type" value="Genomic_DNA"/>
</dbReference>
<evidence type="ECO:0000313" key="1">
    <source>
        <dbReference type="EMBL" id="OWR48643.1"/>
    </source>
</evidence>
<organism evidence="1 2">
    <name type="scientific">Danaus plexippus plexippus</name>
    <dbReference type="NCBI Taxonomy" id="278856"/>
    <lineage>
        <taxon>Eukaryota</taxon>
        <taxon>Metazoa</taxon>
        <taxon>Ecdysozoa</taxon>
        <taxon>Arthropoda</taxon>
        <taxon>Hexapoda</taxon>
        <taxon>Insecta</taxon>
        <taxon>Pterygota</taxon>
        <taxon>Neoptera</taxon>
        <taxon>Endopterygota</taxon>
        <taxon>Lepidoptera</taxon>
        <taxon>Glossata</taxon>
        <taxon>Ditrysia</taxon>
        <taxon>Papilionoidea</taxon>
        <taxon>Nymphalidae</taxon>
        <taxon>Danainae</taxon>
        <taxon>Danaini</taxon>
        <taxon>Danaina</taxon>
        <taxon>Danaus</taxon>
        <taxon>Danaus</taxon>
    </lineage>
</organism>
<comment type="caution">
    <text evidence="1">The sequence shown here is derived from an EMBL/GenBank/DDBJ whole genome shotgun (WGS) entry which is preliminary data.</text>
</comment>
<keyword evidence="2" id="KW-1185">Reference proteome</keyword>
<gene>
    <name evidence="1" type="ORF">KGM_208008</name>
</gene>